<dbReference type="PANTHER" id="PTHR43442">
    <property type="entry name" value="GLUCONOKINASE-RELATED"/>
    <property type="match status" value="1"/>
</dbReference>
<dbReference type="EMBL" id="JACSQV010000011">
    <property type="protein sequence ID" value="MBD7919280.1"/>
    <property type="molecule type" value="Genomic_DNA"/>
</dbReference>
<keyword evidence="5 9" id="KW-0547">Nucleotide-binding</keyword>
<dbReference type="InterPro" id="IPR031322">
    <property type="entry name" value="Shikimate/glucono_kinase"/>
</dbReference>
<dbReference type="Proteomes" id="UP000604241">
    <property type="component" value="Unassembled WGS sequence"/>
</dbReference>
<evidence type="ECO:0000256" key="4">
    <source>
        <dbReference type="ARBA" id="ARBA00022679"/>
    </source>
</evidence>
<dbReference type="SUPFAM" id="SSF52540">
    <property type="entry name" value="P-loop containing nucleoside triphosphate hydrolases"/>
    <property type="match status" value="1"/>
</dbReference>
<comment type="similarity">
    <text evidence="2 9">Belongs to the gluconokinase GntK/GntV family.</text>
</comment>
<keyword evidence="7 9" id="KW-0067">ATP-binding</keyword>
<protein>
    <recommendedName>
        <fullName evidence="3 9">Gluconokinase</fullName>
        <ecNumber evidence="3 9">2.7.1.12</ecNumber>
    </recommendedName>
</protein>
<evidence type="ECO:0000256" key="2">
    <source>
        <dbReference type="ARBA" id="ARBA00008420"/>
    </source>
</evidence>
<dbReference type="Gene3D" id="3.40.50.300">
    <property type="entry name" value="P-loop containing nucleotide triphosphate hydrolases"/>
    <property type="match status" value="1"/>
</dbReference>
<dbReference type="NCBIfam" id="TIGR01313">
    <property type="entry name" value="therm_gnt_kin"/>
    <property type="match status" value="1"/>
</dbReference>
<comment type="pathway">
    <text evidence="1">Carbohydrate acid metabolism.</text>
</comment>
<name>A0ABR8QFS8_9CELL</name>
<keyword evidence="6 9" id="KW-0418">Kinase</keyword>
<accession>A0ABR8QFS8</accession>
<organism evidence="10 11">
    <name type="scientific">Cellulomonas avistercoris</name>
    <dbReference type="NCBI Taxonomy" id="2762242"/>
    <lineage>
        <taxon>Bacteria</taxon>
        <taxon>Bacillati</taxon>
        <taxon>Actinomycetota</taxon>
        <taxon>Actinomycetes</taxon>
        <taxon>Micrococcales</taxon>
        <taxon>Cellulomonadaceae</taxon>
        <taxon>Cellulomonas</taxon>
    </lineage>
</organism>
<keyword evidence="4 9" id="KW-0808">Transferase</keyword>
<dbReference type="InterPro" id="IPR027417">
    <property type="entry name" value="P-loop_NTPase"/>
</dbReference>
<evidence type="ECO:0000256" key="5">
    <source>
        <dbReference type="ARBA" id="ARBA00022741"/>
    </source>
</evidence>
<reference evidence="10 11" key="1">
    <citation type="submission" date="2020-08" db="EMBL/GenBank/DDBJ databases">
        <title>A Genomic Blueprint of the Chicken Gut Microbiome.</title>
        <authorList>
            <person name="Gilroy R."/>
            <person name="Ravi A."/>
            <person name="Getino M."/>
            <person name="Pursley I."/>
            <person name="Horton D.L."/>
            <person name="Alikhan N.-F."/>
            <person name="Baker D."/>
            <person name="Gharbi K."/>
            <person name="Hall N."/>
            <person name="Watson M."/>
            <person name="Adriaenssens E.M."/>
            <person name="Foster-Nyarko E."/>
            <person name="Jarju S."/>
            <person name="Secka A."/>
            <person name="Antonio M."/>
            <person name="Oren A."/>
            <person name="Chaudhuri R."/>
            <person name="La Ragione R.M."/>
            <person name="Hildebrand F."/>
            <person name="Pallen M.J."/>
        </authorList>
    </citation>
    <scope>NUCLEOTIDE SEQUENCE [LARGE SCALE GENOMIC DNA]</scope>
    <source>
        <strain evidence="10 11">Sa3CUA2</strain>
    </source>
</reference>
<evidence type="ECO:0000256" key="6">
    <source>
        <dbReference type="ARBA" id="ARBA00022777"/>
    </source>
</evidence>
<evidence type="ECO:0000256" key="8">
    <source>
        <dbReference type="ARBA" id="ARBA00048090"/>
    </source>
</evidence>
<dbReference type="InterPro" id="IPR006001">
    <property type="entry name" value="Therm_gnt_kin"/>
</dbReference>
<dbReference type="PANTHER" id="PTHR43442:SF3">
    <property type="entry name" value="GLUCONOKINASE-RELATED"/>
    <property type="match status" value="1"/>
</dbReference>
<comment type="catalytic activity">
    <reaction evidence="8 9">
        <text>D-gluconate + ATP = 6-phospho-D-gluconate + ADP + H(+)</text>
        <dbReference type="Rhea" id="RHEA:19433"/>
        <dbReference type="ChEBI" id="CHEBI:15378"/>
        <dbReference type="ChEBI" id="CHEBI:18391"/>
        <dbReference type="ChEBI" id="CHEBI:30616"/>
        <dbReference type="ChEBI" id="CHEBI:58759"/>
        <dbReference type="ChEBI" id="CHEBI:456216"/>
        <dbReference type="EC" id="2.7.1.12"/>
    </reaction>
</comment>
<evidence type="ECO:0000313" key="10">
    <source>
        <dbReference type="EMBL" id="MBD7919280.1"/>
    </source>
</evidence>
<dbReference type="EC" id="2.7.1.12" evidence="3 9"/>
<evidence type="ECO:0000256" key="3">
    <source>
        <dbReference type="ARBA" id="ARBA00012054"/>
    </source>
</evidence>
<sequence length="158" mass="16367">MGVAGCGKSTVGSLLARLLGVPFVDADGLHPPANVARMSAGVPLTDADRAPWLASVAAEVAAAPTGAVVACSALRRRYRDALRAGAPGTVFVHLTGTREVLAARIGARIDHFMPPALLDSQLATLEPLDDDEPGWVLNITWPAEELAATAAERLLRAA</sequence>
<gene>
    <name evidence="10" type="ORF">H9657_13465</name>
</gene>
<proteinExistence type="inferred from homology"/>
<comment type="caution">
    <text evidence="10">The sequence shown here is derived from an EMBL/GenBank/DDBJ whole genome shotgun (WGS) entry which is preliminary data.</text>
</comment>
<evidence type="ECO:0000256" key="7">
    <source>
        <dbReference type="ARBA" id="ARBA00022840"/>
    </source>
</evidence>
<evidence type="ECO:0000256" key="9">
    <source>
        <dbReference type="RuleBase" id="RU363066"/>
    </source>
</evidence>
<evidence type="ECO:0000313" key="11">
    <source>
        <dbReference type="Proteomes" id="UP000604241"/>
    </source>
</evidence>
<dbReference type="CDD" id="cd02021">
    <property type="entry name" value="GntK"/>
    <property type="match status" value="1"/>
</dbReference>
<dbReference type="Pfam" id="PF01202">
    <property type="entry name" value="SKI"/>
    <property type="match status" value="1"/>
</dbReference>
<evidence type="ECO:0000256" key="1">
    <source>
        <dbReference type="ARBA" id="ARBA00004761"/>
    </source>
</evidence>
<keyword evidence="11" id="KW-1185">Reference proteome</keyword>